<evidence type="ECO:0000313" key="5">
    <source>
        <dbReference type="Proteomes" id="UP000268652"/>
    </source>
</evidence>
<dbReference type="EMBL" id="RBDY01000006">
    <property type="protein sequence ID" value="RKN24441.1"/>
    <property type="molecule type" value="Genomic_DNA"/>
</dbReference>
<feature type="compositionally biased region" description="Low complexity" evidence="1">
    <location>
        <begin position="68"/>
        <end position="78"/>
    </location>
</feature>
<evidence type="ECO:0000313" key="6">
    <source>
        <dbReference type="Proteomes" id="UP000275024"/>
    </source>
</evidence>
<dbReference type="Proteomes" id="UP000268652">
    <property type="component" value="Unassembled WGS sequence"/>
</dbReference>
<feature type="region of interest" description="Disordered" evidence="1">
    <location>
        <begin position="53"/>
        <end position="92"/>
    </location>
</feature>
<dbReference type="InterPro" id="IPR025326">
    <property type="entry name" value="DUF4232"/>
</dbReference>
<feature type="domain" description="DUF4232" evidence="2">
    <location>
        <begin position="239"/>
        <end position="381"/>
    </location>
</feature>
<protein>
    <submittedName>
        <fullName evidence="3">DUF4232 domain-containing protein</fullName>
    </submittedName>
</protein>
<accession>A0A3A9WBI2</accession>
<gene>
    <name evidence="4" type="ORF">D7318_11215</name>
    <name evidence="3" type="ORF">D7319_10035</name>
</gene>
<feature type="region of interest" description="Disordered" evidence="1">
    <location>
        <begin position="1"/>
        <end position="20"/>
    </location>
</feature>
<dbReference type="Proteomes" id="UP000275024">
    <property type="component" value="Unassembled WGS sequence"/>
</dbReference>
<sequence length="388" mass="40909">MVSPTSPPAIANSPNNMNAAPASERSFMKWTMSFWRVAGSVSFQNGCISSAVGTRKATSRSAPRSGQTPSTTLTAPTTIRIPERRTDASGKGTPLLLAYPAMAGVWVRWPRAELRKRATKTIRPMSTTMSMEGASRADRSLHRGLPSGTPAAHSTVLPPRGRGNRRNGGAREHPCDDGPMRPRPPLAAALTALALFAAACGTERAADRDADAGAPAAAPAADPALVVPDEAESPGPPPCPEEGLRLSAGQPNAAMGLREQTITLVNCGTEPRTVSGYPALTVLDAEHRPQDVKLVPNAEGITTLETTVEHVDATPEPVTLSPGEHAVLSLIWRNTVEGFDVPVEGVHLEIAPMEDLPAHVLTPKYPLDIGTTGELGVTPWQAFDREAP</sequence>
<organism evidence="3 6">
    <name type="scientific">Streptomyces radicis</name>
    <dbReference type="NCBI Taxonomy" id="1750517"/>
    <lineage>
        <taxon>Bacteria</taxon>
        <taxon>Bacillati</taxon>
        <taxon>Actinomycetota</taxon>
        <taxon>Actinomycetes</taxon>
        <taxon>Kitasatosporales</taxon>
        <taxon>Streptomycetaceae</taxon>
        <taxon>Streptomyces</taxon>
    </lineage>
</organism>
<proteinExistence type="predicted"/>
<dbReference type="AlphaFoldDB" id="A0A3A9WBI2"/>
<dbReference type="EMBL" id="RBDX01000006">
    <property type="protein sequence ID" value="RKN10099.1"/>
    <property type="molecule type" value="Genomic_DNA"/>
</dbReference>
<keyword evidence="5" id="KW-1185">Reference proteome</keyword>
<dbReference type="Pfam" id="PF14016">
    <property type="entry name" value="DUF4232"/>
    <property type="match status" value="1"/>
</dbReference>
<evidence type="ECO:0000313" key="4">
    <source>
        <dbReference type="EMBL" id="RKN24441.1"/>
    </source>
</evidence>
<evidence type="ECO:0000259" key="2">
    <source>
        <dbReference type="Pfam" id="PF14016"/>
    </source>
</evidence>
<evidence type="ECO:0000313" key="3">
    <source>
        <dbReference type="EMBL" id="RKN10099.1"/>
    </source>
</evidence>
<comment type="caution">
    <text evidence="3">The sequence shown here is derived from an EMBL/GenBank/DDBJ whole genome shotgun (WGS) entry which is preliminary data.</text>
</comment>
<evidence type="ECO:0000256" key="1">
    <source>
        <dbReference type="SAM" id="MobiDB-lite"/>
    </source>
</evidence>
<reference evidence="5 6" key="1">
    <citation type="submission" date="2018-09" db="EMBL/GenBank/DDBJ databases">
        <title>Streptomyces sp. nov. DS1-2, an endophytic actinomycete isolated from roots of Dendrobium scabrilingue.</title>
        <authorList>
            <person name="Kuncharoen N."/>
            <person name="Kudo T."/>
            <person name="Ohkuma M."/>
            <person name="Yuki M."/>
            <person name="Tanasupawat S."/>
        </authorList>
    </citation>
    <scope>NUCLEOTIDE SEQUENCE [LARGE SCALE GENOMIC DNA]</scope>
    <source>
        <strain evidence="3 6">AZ1-7</strain>
        <strain evidence="4 5">DS1-2</strain>
    </source>
</reference>
<feature type="compositionally biased region" description="Basic and acidic residues" evidence="1">
    <location>
        <begin position="169"/>
        <end position="180"/>
    </location>
</feature>
<name>A0A3A9WBI2_9ACTN</name>
<feature type="region of interest" description="Disordered" evidence="1">
    <location>
        <begin position="127"/>
        <end position="184"/>
    </location>
</feature>